<feature type="domain" description="DUF4817" evidence="1">
    <location>
        <begin position="11"/>
        <end position="51"/>
    </location>
</feature>
<organism evidence="2 3">
    <name type="scientific">Araneus ventricosus</name>
    <name type="common">Orbweaver spider</name>
    <name type="synonym">Epeira ventricosa</name>
    <dbReference type="NCBI Taxonomy" id="182803"/>
    <lineage>
        <taxon>Eukaryota</taxon>
        <taxon>Metazoa</taxon>
        <taxon>Ecdysozoa</taxon>
        <taxon>Arthropoda</taxon>
        <taxon>Chelicerata</taxon>
        <taxon>Arachnida</taxon>
        <taxon>Araneae</taxon>
        <taxon>Araneomorphae</taxon>
        <taxon>Entelegynae</taxon>
        <taxon>Araneoidea</taxon>
        <taxon>Araneidae</taxon>
        <taxon>Araneus</taxon>
    </lineage>
</organism>
<dbReference type="AlphaFoldDB" id="A0A4Y2VZ74"/>
<dbReference type="PANTHER" id="PTHR47326:SF1">
    <property type="entry name" value="HTH PSQ-TYPE DOMAIN-CONTAINING PROTEIN"/>
    <property type="match status" value="1"/>
</dbReference>
<dbReference type="Pfam" id="PF16087">
    <property type="entry name" value="DUF4817"/>
    <property type="match status" value="1"/>
</dbReference>
<dbReference type="InterPro" id="IPR032135">
    <property type="entry name" value="DUF4817"/>
</dbReference>
<evidence type="ECO:0000259" key="1">
    <source>
        <dbReference type="Pfam" id="PF16087"/>
    </source>
</evidence>
<keyword evidence="3" id="KW-1185">Reference proteome</keyword>
<dbReference type="Gene3D" id="1.10.10.60">
    <property type="entry name" value="Homeodomain-like"/>
    <property type="match status" value="1"/>
</dbReference>
<proteinExistence type="predicted"/>
<dbReference type="OrthoDB" id="6753189at2759"/>
<dbReference type="Proteomes" id="UP000499080">
    <property type="component" value="Unassembled WGS sequence"/>
</dbReference>
<name>A0A4Y2VZ74_ARAVE</name>
<dbReference type="PANTHER" id="PTHR47326">
    <property type="entry name" value="TRANSPOSABLE ELEMENT TC3 TRANSPOSASE-LIKE PROTEIN"/>
    <property type="match status" value="1"/>
</dbReference>
<evidence type="ECO:0000313" key="3">
    <source>
        <dbReference type="Proteomes" id="UP000499080"/>
    </source>
</evidence>
<protein>
    <recommendedName>
        <fullName evidence="1">DUF4817 domain-containing protein</fullName>
    </recommendedName>
</protein>
<dbReference type="EMBL" id="BGPR01052762">
    <property type="protein sequence ID" value="GBO29596.1"/>
    <property type="molecule type" value="Genomic_DNA"/>
</dbReference>
<sequence>MANYMKVEFVDLLLAHGAADCSGPAAQRLYAERYPMRRTPSHNFFARMHRKQGSFQRSAMNRERSARTLDIEENVLHQVQEIPSLSMRRVAQAFGVSRSSVWRILREKEIHPCHVQRVQTH</sequence>
<reference evidence="2 3" key="1">
    <citation type="journal article" date="2019" name="Sci. Rep.">
        <title>Orb-weaving spider Araneus ventricosus genome elucidates the spidroin gene catalogue.</title>
        <authorList>
            <person name="Kono N."/>
            <person name="Nakamura H."/>
            <person name="Ohtoshi R."/>
            <person name="Moran D.A.P."/>
            <person name="Shinohara A."/>
            <person name="Yoshida Y."/>
            <person name="Fujiwara M."/>
            <person name="Mori M."/>
            <person name="Tomita M."/>
            <person name="Arakawa K."/>
        </authorList>
    </citation>
    <scope>NUCLEOTIDE SEQUENCE [LARGE SCALE GENOMIC DNA]</scope>
</reference>
<evidence type="ECO:0000313" key="2">
    <source>
        <dbReference type="EMBL" id="GBO29596.1"/>
    </source>
</evidence>
<gene>
    <name evidence="2" type="ORF">AVEN_4754_1</name>
</gene>
<comment type="caution">
    <text evidence="2">The sequence shown here is derived from an EMBL/GenBank/DDBJ whole genome shotgun (WGS) entry which is preliminary data.</text>
</comment>
<accession>A0A4Y2VZ74</accession>